<dbReference type="InterPro" id="IPR025048">
    <property type="entry name" value="DUF3987"/>
</dbReference>
<protein>
    <recommendedName>
        <fullName evidence="1">RepB-like DNA primase domain-containing protein</fullName>
    </recommendedName>
</protein>
<feature type="domain" description="RepB-like DNA primase" evidence="1">
    <location>
        <begin position="103"/>
        <end position="166"/>
    </location>
</feature>
<accession>A0A0G1YWB8</accession>
<dbReference type="Proteomes" id="UP000034588">
    <property type="component" value="Unassembled WGS sequence"/>
</dbReference>
<gene>
    <name evidence="2" type="ORF">UY48_C0033G0007</name>
</gene>
<organism evidence="2 3">
    <name type="scientific">Candidatus Gottesmanbacteria bacterium GW2011_GWB1_49_7</name>
    <dbReference type="NCBI Taxonomy" id="1618448"/>
    <lineage>
        <taxon>Bacteria</taxon>
        <taxon>Candidatus Gottesmaniibacteriota</taxon>
    </lineage>
</organism>
<dbReference type="InterPro" id="IPR039459">
    <property type="entry name" value="RepB-like_DNA_primase_dom"/>
</dbReference>
<proteinExistence type="predicted"/>
<dbReference type="Pfam" id="PF16793">
    <property type="entry name" value="RepB_primase"/>
    <property type="match status" value="1"/>
</dbReference>
<evidence type="ECO:0000313" key="2">
    <source>
        <dbReference type="EMBL" id="KKW10619.1"/>
    </source>
</evidence>
<evidence type="ECO:0000313" key="3">
    <source>
        <dbReference type="Proteomes" id="UP000034588"/>
    </source>
</evidence>
<name>A0A0G1YWB8_9BACT</name>
<sequence length="730" mass="82687">MPTAQTSLIEKFFDFLYENQEGYICIATSDAKMPKETFKQAFFKWPIQHAEMIQFVEASALRRNVWFGVNLLDRPERKKQFCLPTNLVWADLDECHPSKVEPTPSITIESSPNRFQAIWRLNEIHPPEIVENFSKRIAYKYHTYGADPSGWDLTQLLRIPFTMNFKYEEAPEVVVTEALDDKLGVELFQTLPETETDTDIDIAELPNLEELPTVEAILGKHTLALGRAGFFVTYEADLDMKDDWSRVMWKLINICLESNLTPEETFAVMLPAKCNKYARDGRPDSFLWRDIKKAGAAQNRLAGITSGLVLGTPSMPLTLPNIYDGRSNSETFIDEYRQWGTLATDAIPEYHEIAAAILLSAVLAENIKLGTSYGEVVPNLWALILGDSTLTRKTTAMRMAMDMLHELDDEAILATDGSAEGLLTGLSNRPGRVSIYFRDEVAGFFRSINKKDYLAGMPDLLTQLYDVPPTISRILRKETIRISKPVFIFFGGGIKDRVYQEVSEEYILSGFLPRFLVVTGDADVTRIRTTGPPTTAIERERKRIATLLADIKEQYSRRATMVIAGQTIDVPAKTDAFLTTEAWEHYGAIEMKMAQAASESPYSALALPTFERLSRSLLKLAVLLCAVREEPKANTIQVEKTDVIAASRFIQNWGKHTVDLVMNSGTSIVQRQIQRILGTIRKNPGVNRSRVMQWYHLSKREADEIFNTLEDRGEIRILRKGRGQQLWAEE</sequence>
<evidence type="ECO:0000259" key="1">
    <source>
        <dbReference type="Pfam" id="PF16793"/>
    </source>
</evidence>
<reference evidence="2 3" key="1">
    <citation type="journal article" date="2015" name="Nature">
        <title>rRNA introns, odd ribosomes, and small enigmatic genomes across a large radiation of phyla.</title>
        <authorList>
            <person name="Brown C.T."/>
            <person name="Hug L.A."/>
            <person name="Thomas B.C."/>
            <person name="Sharon I."/>
            <person name="Castelle C.J."/>
            <person name="Singh A."/>
            <person name="Wilkins M.J."/>
            <person name="Williams K.H."/>
            <person name="Banfield J.F."/>
        </authorList>
    </citation>
    <scope>NUCLEOTIDE SEQUENCE [LARGE SCALE GENOMIC DNA]</scope>
</reference>
<dbReference type="AlphaFoldDB" id="A0A0G1YWB8"/>
<comment type="caution">
    <text evidence="2">The sequence shown here is derived from an EMBL/GenBank/DDBJ whole genome shotgun (WGS) entry which is preliminary data.</text>
</comment>
<dbReference type="Gene3D" id="3.30.70.1790">
    <property type="entry name" value="RepB DNA-primase, N-terminal domain"/>
    <property type="match status" value="1"/>
</dbReference>
<dbReference type="EMBL" id="LCQD01000033">
    <property type="protein sequence ID" value="KKW10619.1"/>
    <property type="molecule type" value="Genomic_DNA"/>
</dbReference>
<dbReference type="Pfam" id="PF13148">
    <property type="entry name" value="DUF3987"/>
    <property type="match status" value="1"/>
</dbReference>